<organism evidence="14 15">
    <name type="scientific">[Mycoplasma] falconis</name>
    <dbReference type="NCBI Taxonomy" id="92403"/>
    <lineage>
        <taxon>Bacteria</taxon>
        <taxon>Bacillati</taxon>
        <taxon>Mycoplasmatota</taxon>
        <taxon>Mycoplasmoidales</taxon>
        <taxon>Metamycoplasmataceae</taxon>
        <taxon>Metamycoplasma</taxon>
    </lineage>
</organism>
<dbReference type="AlphaFoldDB" id="A0A501XA83"/>
<proteinExistence type="inferred from homology"/>
<evidence type="ECO:0000256" key="9">
    <source>
        <dbReference type="ARBA" id="ARBA00023167"/>
    </source>
</evidence>
<dbReference type="Pfam" id="PF00763">
    <property type="entry name" value="THF_DHG_CYH"/>
    <property type="match status" value="1"/>
</dbReference>
<keyword evidence="3 11" id="KW-0028">Amino-acid biosynthesis</keyword>
<dbReference type="OrthoDB" id="9803580at2"/>
<dbReference type="PANTHER" id="PTHR48099:SF5">
    <property type="entry name" value="C-1-TETRAHYDROFOLATE SYNTHASE, CYTOPLASMIC"/>
    <property type="match status" value="1"/>
</dbReference>
<keyword evidence="8 11" id="KW-0368">Histidine biosynthesis</keyword>
<comment type="caution">
    <text evidence="14">The sequence shown here is derived from an EMBL/GenBank/DDBJ whole genome shotgun (WGS) entry which is preliminary data.</text>
</comment>
<sequence length="296" mass="33146">MILLDGKALSTQIKETILNDFKNLPVDIVKPTLGILQVGNLEESNIYIKHKINNASVLGIKTMFLKLKENADQEEIIAAIKKLSNETNGFIIQLPMMTNKIKNVNELLNLIPTDKDIDALNDFNANSDFKNPPYFMSATPLGILILLKAYGINFNHKTIGVIGQSKIVGKPLTNYFKSLNCNVNAYDKFTSKDNMNQNDIIIVATGQRDCITVDQVKNDVVVVDVGIHRIDNKIYGDLNFDEFIKKASYITPVPGGVGPMTVIALNLNLIKTWANKNNLWTYLPNIKRIVDVLERK</sequence>
<name>A0A501XA83_9BACT</name>
<evidence type="ECO:0000256" key="7">
    <source>
        <dbReference type="ARBA" id="ARBA00023002"/>
    </source>
</evidence>
<keyword evidence="4 11" id="KW-0658">Purine biosynthesis</keyword>
<dbReference type="HAMAP" id="MF_01576">
    <property type="entry name" value="THF_DHG_CYH"/>
    <property type="match status" value="1"/>
</dbReference>
<comment type="pathway">
    <text evidence="1 11">One-carbon metabolism; tetrahydrofolate interconversion.</text>
</comment>
<comment type="caution">
    <text evidence="11">Lacks conserved residue(s) required for the propagation of feature annotation.</text>
</comment>
<evidence type="ECO:0000256" key="11">
    <source>
        <dbReference type="HAMAP-Rule" id="MF_01576"/>
    </source>
</evidence>
<feature type="binding site" evidence="11">
    <location>
        <begin position="163"/>
        <end position="165"/>
    </location>
    <ligand>
        <name>NADP(+)</name>
        <dbReference type="ChEBI" id="CHEBI:58349"/>
    </ligand>
</feature>
<comment type="subunit">
    <text evidence="11">Homodimer.</text>
</comment>
<evidence type="ECO:0000259" key="12">
    <source>
        <dbReference type="Pfam" id="PF00763"/>
    </source>
</evidence>
<evidence type="ECO:0000256" key="6">
    <source>
        <dbReference type="ARBA" id="ARBA00022857"/>
    </source>
</evidence>
<dbReference type="InterPro" id="IPR000672">
    <property type="entry name" value="THF_DH/CycHdrlase"/>
</dbReference>
<dbReference type="PRINTS" id="PR00085">
    <property type="entry name" value="THFDHDRGNASE"/>
</dbReference>
<evidence type="ECO:0000313" key="14">
    <source>
        <dbReference type="EMBL" id="TPE57421.1"/>
    </source>
</evidence>
<dbReference type="PANTHER" id="PTHR48099">
    <property type="entry name" value="C-1-TETRAHYDROFOLATE SYNTHASE, CYTOPLASMIC-RELATED"/>
    <property type="match status" value="1"/>
</dbReference>
<feature type="binding site" evidence="11">
    <location>
        <position position="227"/>
    </location>
    <ligand>
        <name>NADP(+)</name>
        <dbReference type="ChEBI" id="CHEBI:58349"/>
    </ligand>
</feature>
<keyword evidence="2 11" id="KW-0554">One-carbon metabolism</keyword>
<dbReference type="Gene3D" id="3.40.50.720">
    <property type="entry name" value="NAD(P)-binding Rossmann-like Domain"/>
    <property type="match status" value="1"/>
</dbReference>
<keyword evidence="5 11" id="KW-0378">Hydrolase</keyword>
<dbReference type="InterPro" id="IPR020631">
    <property type="entry name" value="THF_DH/CycHdrlase_NAD-bd_dom"/>
</dbReference>
<dbReference type="Proteomes" id="UP000319776">
    <property type="component" value="Unassembled WGS sequence"/>
</dbReference>
<accession>A0A501XA83</accession>
<dbReference type="GO" id="GO:0009086">
    <property type="term" value="P:methionine biosynthetic process"/>
    <property type="evidence" value="ECO:0007669"/>
    <property type="project" value="UniProtKB-KW"/>
</dbReference>
<dbReference type="Pfam" id="PF02882">
    <property type="entry name" value="THF_DHG_CYH_C"/>
    <property type="match status" value="1"/>
</dbReference>
<comment type="function">
    <text evidence="11">Catalyzes the oxidation of 5,10-methylenetetrahydrofolate to 5,10-methenyltetrahydrofolate and then the hydrolysis of 5,10-methenyltetrahydrofolate to 10-formyltetrahydrofolate.</text>
</comment>
<dbReference type="InterPro" id="IPR020867">
    <property type="entry name" value="THF_DH/CycHdrlase_CS"/>
</dbReference>
<dbReference type="PROSITE" id="PS00767">
    <property type="entry name" value="THF_DHG_CYH_2"/>
    <property type="match status" value="1"/>
</dbReference>
<dbReference type="Gene3D" id="3.40.50.10860">
    <property type="entry name" value="Leucine Dehydrogenase, chain A, domain 1"/>
    <property type="match status" value="1"/>
</dbReference>
<dbReference type="InterPro" id="IPR020630">
    <property type="entry name" value="THF_DH/CycHdrlase_cat_dom"/>
</dbReference>
<evidence type="ECO:0000256" key="1">
    <source>
        <dbReference type="ARBA" id="ARBA00004777"/>
    </source>
</evidence>
<keyword evidence="7 11" id="KW-0560">Oxidoreductase</keyword>
<dbReference type="GO" id="GO:0000105">
    <property type="term" value="P:L-histidine biosynthetic process"/>
    <property type="evidence" value="ECO:0007669"/>
    <property type="project" value="UniProtKB-KW"/>
</dbReference>
<evidence type="ECO:0000313" key="15">
    <source>
        <dbReference type="Proteomes" id="UP000319776"/>
    </source>
</evidence>
<comment type="similarity">
    <text evidence="11">Belongs to the tetrahydrofolate dehydrogenase/cyclohydrolase family.</text>
</comment>
<evidence type="ECO:0000256" key="5">
    <source>
        <dbReference type="ARBA" id="ARBA00022801"/>
    </source>
</evidence>
<feature type="domain" description="Tetrahydrofolate dehydrogenase/cyclohydrolase NAD(P)-binding" evidence="13">
    <location>
        <begin position="137"/>
        <end position="275"/>
    </location>
</feature>
<reference evidence="14 15" key="1">
    <citation type="submission" date="2019-06" db="EMBL/GenBank/DDBJ databases">
        <title>Mycoplasma falconis type strain whole genome sequence.</title>
        <authorList>
            <person name="Spergser J."/>
        </authorList>
    </citation>
    <scope>NUCLEOTIDE SEQUENCE [LARGE SCALE GENOMIC DNA]</scope>
    <source>
        <strain evidence="14 15">ATCC 51372</strain>
    </source>
</reference>
<evidence type="ECO:0000256" key="8">
    <source>
        <dbReference type="ARBA" id="ARBA00023102"/>
    </source>
</evidence>
<keyword evidence="9 11" id="KW-0486">Methionine biosynthesis</keyword>
<feature type="domain" description="Tetrahydrofolate dehydrogenase/cyclohydrolase catalytic" evidence="12">
    <location>
        <begin position="4"/>
        <end position="118"/>
    </location>
</feature>
<dbReference type="GO" id="GO:0004488">
    <property type="term" value="F:methylenetetrahydrofolate dehydrogenase (NADP+) activity"/>
    <property type="evidence" value="ECO:0007669"/>
    <property type="project" value="UniProtKB-UniRule"/>
</dbReference>
<keyword evidence="10 11" id="KW-0511">Multifunctional enzyme</keyword>
<gene>
    <name evidence="11" type="primary">folD</name>
    <name evidence="14" type="ORF">FJO69_01560</name>
</gene>
<evidence type="ECO:0000259" key="13">
    <source>
        <dbReference type="Pfam" id="PF02882"/>
    </source>
</evidence>
<protein>
    <recommendedName>
        <fullName evidence="11">Bifunctional protein FolD</fullName>
    </recommendedName>
    <domain>
        <recommendedName>
            <fullName evidence="11">Methylenetetrahydrofolate dehydrogenase</fullName>
            <ecNumber evidence="11">1.5.1.5</ecNumber>
        </recommendedName>
    </domain>
    <domain>
        <recommendedName>
            <fullName evidence="11">Methenyltetrahydrofolate cyclohydrolase</fullName>
            <ecNumber evidence="11">3.5.4.9</ecNumber>
        </recommendedName>
    </domain>
</protein>
<dbReference type="GO" id="GO:0004477">
    <property type="term" value="F:methenyltetrahydrofolate cyclohydrolase activity"/>
    <property type="evidence" value="ECO:0007669"/>
    <property type="project" value="UniProtKB-UniRule"/>
</dbReference>
<comment type="catalytic activity">
    <reaction evidence="11">
        <text>(6R)-5,10-methylene-5,6,7,8-tetrahydrofolate + NADP(+) = (6R)-5,10-methenyltetrahydrofolate + NADPH</text>
        <dbReference type="Rhea" id="RHEA:22812"/>
        <dbReference type="ChEBI" id="CHEBI:15636"/>
        <dbReference type="ChEBI" id="CHEBI:57455"/>
        <dbReference type="ChEBI" id="CHEBI:57783"/>
        <dbReference type="ChEBI" id="CHEBI:58349"/>
        <dbReference type="EC" id="1.5.1.5"/>
    </reaction>
</comment>
<keyword evidence="6 11" id="KW-0521">NADP</keyword>
<dbReference type="GO" id="GO:0005829">
    <property type="term" value="C:cytosol"/>
    <property type="evidence" value="ECO:0007669"/>
    <property type="project" value="TreeGrafter"/>
</dbReference>
<evidence type="ECO:0000256" key="4">
    <source>
        <dbReference type="ARBA" id="ARBA00022755"/>
    </source>
</evidence>
<evidence type="ECO:0000256" key="2">
    <source>
        <dbReference type="ARBA" id="ARBA00022563"/>
    </source>
</evidence>
<dbReference type="GO" id="GO:0006164">
    <property type="term" value="P:purine nucleotide biosynthetic process"/>
    <property type="evidence" value="ECO:0007669"/>
    <property type="project" value="UniProtKB-KW"/>
</dbReference>
<keyword evidence="15" id="KW-1185">Reference proteome</keyword>
<dbReference type="SUPFAM" id="SSF53223">
    <property type="entry name" value="Aminoacid dehydrogenase-like, N-terminal domain"/>
    <property type="match status" value="1"/>
</dbReference>
<dbReference type="EMBL" id="VFSS01000004">
    <property type="protein sequence ID" value="TPE57421.1"/>
    <property type="molecule type" value="Genomic_DNA"/>
</dbReference>
<dbReference type="GO" id="GO:0035999">
    <property type="term" value="P:tetrahydrofolate interconversion"/>
    <property type="evidence" value="ECO:0007669"/>
    <property type="project" value="UniProtKB-UniRule"/>
</dbReference>
<dbReference type="EC" id="3.5.4.9" evidence="11"/>
<dbReference type="RefSeq" id="WP_140781253.1">
    <property type="nucleotide sequence ID" value="NZ_VFSS01000004.1"/>
</dbReference>
<dbReference type="InterPro" id="IPR036291">
    <property type="entry name" value="NAD(P)-bd_dom_sf"/>
</dbReference>
<dbReference type="SUPFAM" id="SSF51735">
    <property type="entry name" value="NAD(P)-binding Rossmann-fold domains"/>
    <property type="match status" value="1"/>
</dbReference>
<dbReference type="EC" id="1.5.1.5" evidence="11"/>
<comment type="catalytic activity">
    <reaction evidence="11">
        <text>(6R)-5,10-methenyltetrahydrofolate + H2O = (6R)-10-formyltetrahydrofolate + H(+)</text>
        <dbReference type="Rhea" id="RHEA:23700"/>
        <dbReference type="ChEBI" id="CHEBI:15377"/>
        <dbReference type="ChEBI" id="CHEBI:15378"/>
        <dbReference type="ChEBI" id="CHEBI:57455"/>
        <dbReference type="ChEBI" id="CHEBI:195366"/>
        <dbReference type="EC" id="3.5.4.9"/>
    </reaction>
</comment>
<dbReference type="InterPro" id="IPR046346">
    <property type="entry name" value="Aminoacid_DH-like_N_sf"/>
</dbReference>
<evidence type="ECO:0000256" key="3">
    <source>
        <dbReference type="ARBA" id="ARBA00022605"/>
    </source>
</evidence>
<dbReference type="UniPathway" id="UPA00193"/>
<evidence type="ECO:0000256" key="10">
    <source>
        <dbReference type="ARBA" id="ARBA00023268"/>
    </source>
</evidence>